<feature type="region of interest" description="Disordered" evidence="2">
    <location>
        <begin position="1520"/>
        <end position="1631"/>
    </location>
</feature>
<feature type="compositionally biased region" description="Low complexity" evidence="2">
    <location>
        <begin position="846"/>
        <end position="855"/>
    </location>
</feature>
<evidence type="ECO:0000313" key="5">
    <source>
        <dbReference type="Proteomes" id="UP001498398"/>
    </source>
</evidence>
<name>A0ABR1J9H5_9AGAR</name>
<sequence length="1749" mass="187829">MAVQVTSSADLKSHLQSLLDAKEKQLQQAGTLGQRVLAQQMELEERIRQLQEYELDHGSEEEEELSEEVKDRYRELAETLVQWDTENAQLSSAFGKSSSPSISVAELPREEPERQKPSTSAAAQSRRAKNAAHRADDVEFAFEIGSGLLNEVRRLQSLLGERDKAIQDMKEEKDDLEASIESLRTALRQQESSADKFKEENWNLEVTLQDLRTQLANYQSSTSRLEGETKRLTKLLATSRDASEQLKNENTALQTSLEDLTNKHETDIALARKHAAGLARDKSDLQQTVDTLKGEVARATRRWGGPGGRFGSPLTPNGGTPDPGGAPNDFLTPGMASVGGDDVFSTTNTRRGKMGTGVYADELGGLESDFPDDSPDASPLGPKGFLGPSHPSNEIEALQQRLAHAQRQIATLKGTLQREKKEKMELRKKVNGTTGEDEKDVDWEAEDDQEQEENVEEFGMDVDNEEGQDSSHTTLTSRRRGTPYKIGGRGRGGTRGRVRGRRGGKHLGLSWSERVSMAQADDDEANGSFTLASLERDSSPPPPVPPVPSNLQGELDVLAQEQDEEADQVPDDLEASPSPASRPDSRRASVASITSIDGMDPAYANHGMSSMLKRTPSNSSSLNGISPLRASLLRRSASKRSAASRTVGTGRRRGGMAYQEGRPPSLVDTPEDLAFALGGSPSSPASMRDYGDVSSGIMEELTVGGEIEEVGMVDIGIQCEPEPEPEVKEEPKKELAEMAIQSEPEPVPEPEPKPVLVDMSMQTDAEPVPTPIPTIDAGIQHEPILVDQEIGTDPVKKPLLAEMEIQTIEEKPALGLGIGLPSGAPRERERTTTITQRDVPNLPYLSTTSRSFTTTLANGNVSEGEETETGDDETETGDESDYQDARQSVATFTASAFTGSRASIPPSSATESRDDFHSIMTMTDNELSDGEDDEDMEEGDTQSIHVSQARLSRDSTMSVGQGEAVQSQSQRSSFYGTPASSAAVLGNFKVEKQREFDEKGVEADLFPLPAAVPEPVTPMTPKPEVREISIQTDEWIPSPPASANNSTIIAAPVPVPFPGATSTTTSPSSPVMYRVGSGHQFQFIPPPASSSNSTSSSTGAVAPAAAPTPSPSSSIFRSGGENAHSGFITIFPRGGAEGHARRQSMDSVVSSVLDDTSSSNNARSRISSGNALSSTGPTTVDKSKPPMMSLPPPPRAPPPHGSMPPPSFIPERRMPTTSSSTGSSWDRERDVPPPRPSSPPPPELIQRATTPTFGSALIVPPGGGGGAGISTRPGSGFAYRQHGSSMPPSQAIRQPPSTSSFRSAANATNAGAGIGLLPSASLKGRDVSTASLLSEMASPRSSMSSDHGQYAMRQGAPLSTSNNTNVNPANPGQATPLMSTPNKLLGRQVVNPTDPAVIHAITQTMIGEFLYKYTRKAIGKGYGTARHRRFFWVHPYTKTLYWSSADPNSTNVAESSAKSAYIEGVRQVLDPNPMPPGLYQYSVVVSTPQREMKFTAPTKERHEIWLNSLKYLLSRPNPTNITSPANTTVVPGDHAMSDVEYDDDNDNLGVNSSPSSQRTGRRSTRQETSFNTTPRGKRSRSQLSVGGSIGRRAGTPAAEYLRWNAPESPYSPTRSFVDVPGGGAGADEDEDLDFELHGDSLSDEGFEGLENVRACCDGRHTVGHSGKHHHHHHHHPEGSQNGDHTGSSVLPAPARPISPSGWSFRSRAGSTHSHEGGGGGLFSSWGRGELRFGSKRSTKTNQTQVSQAS</sequence>
<feature type="region of interest" description="Disordered" evidence="2">
    <location>
        <begin position="413"/>
        <end position="688"/>
    </location>
</feature>
<reference evidence="4 5" key="1">
    <citation type="submission" date="2024-01" db="EMBL/GenBank/DDBJ databases">
        <title>A draft genome for the cacao thread blight pathogen Marasmiellus scandens.</title>
        <authorList>
            <person name="Baruah I.K."/>
            <person name="Leung J."/>
            <person name="Bukari Y."/>
            <person name="Amoako-Attah I."/>
            <person name="Meinhardt L.W."/>
            <person name="Bailey B.A."/>
            <person name="Cohen S.P."/>
        </authorList>
    </citation>
    <scope>NUCLEOTIDE SEQUENCE [LARGE SCALE GENOMIC DNA]</scope>
    <source>
        <strain evidence="4 5">GH-19</strain>
    </source>
</reference>
<comment type="caution">
    <text evidence="4">The sequence shown here is derived from an EMBL/GenBank/DDBJ whole genome shotgun (WGS) entry which is preliminary data.</text>
</comment>
<feature type="compositionally biased region" description="Pro residues" evidence="2">
    <location>
        <begin position="539"/>
        <end position="548"/>
    </location>
</feature>
<feature type="compositionally biased region" description="Polar residues" evidence="2">
    <location>
        <begin position="1282"/>
        <end position="1303"/>
    </location>
</feature>
<feature type="coiled-coil region" evidence="1">
    <location>
        <begin position="43"/>
        <end position="79"/>
    </location>
</feature>
<evidence type="ECO:0000256" key="1">
    <source>
        <dbReference type="SAM" id="Coils"/>
    </source>
</evidence>
<evidence type="ECO:0000259" key="3">
    <source>
        <dbReference type="PROSITE" id="PS50003"/>
    </source>
</evidence>
<feature type="compositionally biased region" description="Polar residues" evidence="2">
    <location>
        <begin position="91"/>
        <end position="102"/>
    </location>
</feature>
<dbReference type="Proteomes" id="UP001498398">
    <property type="component" value="Unassembled WGS sequence"/>
</dbReference>
<organism evidence="4 5">
    <name type="scientific">Marasmiellus scandens</name>
    <dbReference type="NCBI Taxonomy" id="2682957"/>
    <lineage>
        <taxon>Eukaryota</taxon>
        <taxon>Fungi</taxon>
        <taxon>Dikarya</taxon>
        <taxon>Basidiomycota</taxon>
        <taxon>Agaricomycotina</taxon>
        <taxon>Agaricomycetes</taxon>
        <taxon>Agaricomycetidae</taxon>
        <taxon>Agaricales</taxon>
        <taxon>Marasmiineae</taxon>
        <taxon>Omphalotaceae</taxon>
        <taxon>Marasmiellus</taxon>
    </lineage>
</organism>
<feature type="region of interest" description="Disordered" evidence="2">
    <location>
        <begin position="91"/>
        <end position="132"/>
    </location>
</feature>
<feature type="compositionally biased region" description="Acidic residues" evidence="2">
    <location>
        <begin position="435"/>
        <end position="468"/>
    </location>
</feature>
<feature type="region of interest" description="Disordered" evidence="2">
    <location>
        <begin position="1079"/>
        <end position="1247"/>
    </location>
</feature>
<feature type="compositionally biased region" description="Low complexity" evidence="2">
    <location>
        <begin position="575"/>
        <end position="592"/>
    </location>
</feature>
<feature type="compositionally biased region" description="Polar residues" evidence="2">
    <location>
        <begin position="941"/>
        <end position="977"/>
    </location>
</feature>
<proteinExistence type="predicted"/>
<dbReference type="Gene3D" id="1.10.287.1490">
    <property type="match status" value="1"/>
</dbReference>
<dbReference type="PANTHER" id="PTHR28190">
    <property type="entry name" value="NUCLEAR MIGRATION PROTEIN NUM1"/>
    <property type="match status" value="1"/>
</dbReference>
<gene>
    <name evidence="4" type="ORF">VKT23_012465</name>
</gene>
<protein>
    <recommendedName>
        <fullName evidence="3">PH domain-containing protein</fullName>
    </recommendedName>
</protein>
<feature type="region of interest" description="Disordered" evidence="2">
    <location>
        <begin position="897"/>
        <end position="977"/>
    </location>
</feature>
<keyword evidence="1" id="KW-0175">Coiled coil</keyword>
<dbReference type="SUPFAM" id="SSF50729">
    <property type="entry name" value="PH domain-like"/>
    <property type="match status" value="1"/>
</dbReference>
<feature type="compositionally biased region" description="Polar residues" evidence="2">
    <location>
        <begin position="1739"/>
        <end position="1749"/>
    </location>
</feature>
<feature type="compositionally biased region" description="Polar residues" evidence="2">
    <location>
        <begin position="897"/>
        <end position="910"/>
    </location>
</feature>
<dbReference type="Pfam" id="PF12814">
    <property type="entry name" value="Mcp5_PH"/>
    <property type="match status" value="1"/>
</dbReference>
<feature type="compositionally biased region" description="Basic and acidic residues" evidence="2">
    <location>
        <begin position="416"/>
        <end position="428"/>
    </location>
</feature>
<feature type="compositionally biased region" description="Basic residues" evidence="2">
    <location>
        <begin position="492"/>
        <end position="505"/>
    </location>
</feature>
<evidence type="ECO:0000256" key="2">
    <source>
        <dbReference type="SAM" id="MobiDB-lite"/>
    </source>
</evidence>
<feature type="compositionally biased region" description="Low complexity" evidence="2">
    <location>
        <begin position="628"/>
        <end position="649"/>
    </location>
</feature>
<feature type="compositionally biased region" description="Acidic residues" evidence="2">
    <location>
        <begin position="926"/>
        <end position="940"/>
    </location>
</feature>
<dbReference type="InterPro" id="IPR001849">
    <property type="entry name" value="PH_domain"/>
</dbReference>
<dbReference type="PROSITE" id="PS50003">
    <property type="entry name" value="PH_DOMAIN"/>
    <property type="match status" value="1"/>
</dbReference>
<feature type="region of interest" description="Disordered" evidence="2">
    <location>
        <begin position="816"/>
        <end position="883"/>
    </location>
</feature>
<feature type="compositionally biased region" description="Acidic residues" evidence="2">
    <location>
        <begin position="863"/>
        <end position="882"/>
    </location>
</feature>
<feature type="compositionally biased region" description="Polar residues" evidence="2">
    <location>
        <begin position="1215"/>
        <end position="1224"/>
    </location>
</feature>
<feature type="compositionally biased region" description="Low complexity" evidence="2">
    <location>
        <begin position="1089"/>
        <end position="1114"/>
    </location>
</feature>
<feature type="compositionally biased region" description="Pro residues" evidence="2">
    <location>
        <begin position="1233"/>
        <end position="1243"/>
    </location>
</feature>
<feature type="compositionally biased region" description="Polar residues" evidence="2">
    <location>
        <begin position="1520"/>
        <end position="1529"/>
    </location>
</feature>
<feature type="region of interest" description="Disordered" evidence="2">
    <location>
        <begin position="1663"/>
        <end position="1749"/>
    </location>
</feature>
<dbReference type="PANTHER" id="PTHR28190:SF1">
    <property type="entry name" value="NUCLEAR MIGRATION PROTEIN NUM1"/>
    <property type="match status" value="1"/>
</dbReference>
<dbReference type="EMBL" id="JBANRG010000030">
    <property type="protein sequence ID" value="KAK7451786.1"/>
    <property type="molecule type" value="Genomic_DNA"/>
</dbReference>
<feature type="region of interest" description="Disordered" evidence="2">
    <location>
        <begin position="1266"/>
        <end position="1304"/>
    </location>
</feature>
<dbReference type="InterPro" id="IPR024774">
    <property type="entry name" value="PH_dom-Mcp5-type"/>
</dbReference>
<feature type="compositionally biased region" description="Basic residues" evidence="2">
    <location>
        <begin position="1663"/>
        <end position="1675"/>
    </location>
</feature>
<feature type="region of interest" description="Disordered" evidence="2">
    <location>
        <begin position="301"/>
        <end position="392"/>
    </location>
</feature>
<dbReference type="CDD" id="cd13365">
    <property type="entry name" value="PH_PLC_plant-like"/>
    <property type="match status" value="1"/>
</dbReference>
<feature type="compositionally biased region" description="Basic and acidic residues" evidence="2">
    <location>
        <begin position="107"/>
        <end position="116"/>
    </location>
</feature>
<keyword evidence="5" id="KW-1185">Reference proteome</keyword>
<evidence type="ECO:0000313" key="4">
    <source>
        <dbReference type="EMBL" id="KAK7451786.1"/>
    </source>
</evidence>
<feature type="compositionally biased region" description="Low complexity" evidence="2">
    <location>
        <begin position="1145"/>
        <end position="1171"/>
    </location>
</feature>
<feature type="domain" description="PH" evidence="3">
    <location>
        <begin position="1403"/>
        <end position="1514"/>
    </location>
</feature>
<feature type="compositionally biased region" description="Pro residues" evidence="2">
    <location>
        <begin position="1188"/>
        <end position="1208"/>
    </location>
</feature>
<accession>A0ABR1J9H5</accession>
<feature type="compositionally biased region" description="Polar residues" evidence="2">
    <location>
        <begin position="615"/>
        <end position="624"/>
    </location>
</feature>
<dbReference type="SMART" id="SM00233">
    <property type="entry name" value="PH"/>
    <property type="match status" value="1"/>
</dbReference>
<feature type="compositionally biased region" description="Polar residues" evidence="2">
    <location>
        <begin position="1678"/>
        <end position="1688"/>
    </location>
</feature>
<dbReference type="InterPro" id="IPR053005">
    <property type="entry name" value="Nuclear_Pos-Cytoskel_Interact"/>
</dbReference>
<feature type="compositionally biased region" description="Acidic residues" evidence="2">
    <location>
        <begin position="561"/>
        <end position="574"/>
    </location>
</feature>